<feature type="compositionally biased region" description="Polar residues" evidence="6">
    <location>
        <begin position="1250"/>
        <end position="1260"/>
    </location>
</feature>
<feature type="compositionally biased region" description="Acidic residues" evidence="6">
    <location>
        <begin position="2462"/>
        <end position="2480"/>
    </location>
</feature>
<protein>
    <submittedName>
        <fullName evidence="8">Retinitis pigmentosa 1-like 1 protein</fullName>
    </submittedName>
</protein>
<feature type="compositionally biased region" description="Acidic residues" evidence="6">
    <location>
        <begin position="2509"/>
        <end position="2526"/>
    </location>
</feature>
<feature type="compositionally biased region" description="Low complexity" evidence="6">
    <location>
        <begin position="1105"/>
        <end position="1120"/>
    </location>
</feature>
<feature type="compositionally biased region" description="Basic and acidic residues" evidence="6">
    <location>
        <begin position="2391"/>
        <end position="2404"/>
    </location>
</feature>
<feature type="compositionally biased region" description="Low complexity" evidence="6">
    <location>
        <begin position="638"/>
        <end position="653"/>
    </location>
</feature>
<feature type="compositionally biased region" description="Polar residues" evidence="6">
    <location>
        <begin position="555"/>
        <end position="568"/>
    </location>
</feature>
<evidence type="ECO:0000256" key="6">
    <source>
        <dbReference type="SAM" id="MobiDB-lite"/>
    </source>
</evidence>
<feature type="compositionally biased region" description="Acidic residues" evidence="6">
    <location>
        <begin position="2239"/>
        <end position="2249"/>
    </location>
</feature>
<evidence type="ECO:0000256" key="2">
    <source>
        <dbReference type="ARBA" id="ARBA00004496"/>
    </source>
</evidence>
<comment type="caution">
    <text evidence="8">The sequence shown here is derived from an EMBL/GenBank/DDBJ whole genome shotgun (WGS) entry which is preliminary data.</text>
</comment>
<feature type="region of interest" description="Disordered" evidence="6">
    <location>
        <begin position="999"/>
        <end position="1144"/>
    </location>
</feature>
<feature type="compositionally biased region" description="Low complexity" evidence="6">
    <location>
        <begin position="1540"/>
        <end position="1559"/>
    </location>
</feature>
<dbReference type="InterPro" id="IPR036572">
    <property type="entry name" value="Doublecortin_dom_sf"/>
</dbReference>
<dbReference type="CDD" id="cd17146">
    <property type="entry name" value="DCX1_RP1L1"/>
    <property type="match status" value="1"/>
</dbReference>
<feature type="region of interest" description="Disordered" evidence="6">
    <location>
        <begin position="598"/>
        <end position="686"/>
    </location>
</feature>
<keyword evidence="9" id="KW-1185">Reference proteome</keyword>
<feature type="region of interest" description="Disordered" evidence="6">
    <location>
        <begin position="1637"/>
        <end position="1722"/>
    </location>
</feature>
<feature type="compositionally biased region" description="Polar residues" evidence="6">
    <location>
        <begin position="850"/>
        <end position="860"/>
    </location>
</feature>
<dbReference type="GO" id="GO:0060041">
    <property type="term" value="P:retina development in camera-type eye"/>
    <property type="evidence" value="ECO:0007669"/>
    <property type="project" value="TreeGrafter"/>
</dbReference>
<dbReference type="EMBL" id="SCEB01215596">
    <property type="protein sequence ID" value="RXM28681.1"/>
    <property type="molecule type" value="Genomic_DNA"/>
</dbReference>
<feature type="region of interest" description="Disordered" evidence="6">
    <location>
        <begin position="702"/>
        <end position="958"/>
    </location>
</feature>
<evidence type="ECO:0000259" key="7">
    <source>
        <dbReference type="PROSITE" id="PS50309"/>
    </source>
</evidence>
<feature type="compositionally biased region" description="Low complexity" evidence="6">
    <location>
        <begin position="610"/>
        <end position="620"/>
    </location>
</feature>
<feature type="compositionally biased region" description="Basic and acidic residues" evidence="6">
    <location>
        <begin position="2289"/>
        <end position="2300"/>
    </location>
</feature>
<feature type="region of interest" description="Disordered" evidence="6">
    <location>
        <begin position="1526"/>
        <end position="1559"/>
    </location>
</feature>
<dbReference type="CDD" id="cd17148">
    <property type="entry name" value="DCX2_RP1L1"/>
    <property type="match status" value="1"/>
</dbReference>
<feature type="compositionally biased region" description="Basic and acidic residues" evidence="6">
    <location>
        <begin position="2559"/>
        <end position="2571"/>
    </location>
</feature>
<feature type="domain" description="Doublecortin" evidence="7">
    <location>
        <begin position="38"/>
        <end position="120"/>
    </location>
</feature>
<feature type="compositionally biased region" description="Basic and acidic residues" evidence="6">
    <location>
        <begin position="2496"/>
        <end position="2508"/>
    </location>
</feature>
<feature type="compositionally biased region" description="Basic and acidic residues" evidence="6">
    <location>
        <begin position="2448"/>
        <end position="2459"/>
    </location>
</feature>
<feature type="domain" description="Doublecortin" evidence="7">
    <location>
        <begin position="158"/>
        <end position="237"/>
    </location>
</feature>
<gene>
    <name evidence="8" type="ORF">EOD39_9509</name>
</gene>
<feature type="region of interest" description="Disordered" evidence="6">
    <location>
        <begin position="1788"/>
        <end position="1807"/>
    </location>
</feature>
<evidence type="ECO:0000256" key="3">
    <source>
        <dbReference type="ARBA" id="ARBA00022490"/>
    </source>
</evidence>
<dbReference type="Proteomes" id="UP000289886">
    <property type="component" value="Unassembled WGS sequence"/>
</dbReference>
<feature type="compositionally biased region" description="Acidic residues" evidence="6">
    <location>
        <begin position="1918"/>
        <end position="1946"/>
    </location>
</feature>
<feature type="compositionally biased region" description="Basic and acidic residues" evidence="6">
    <location>
        <begin position="1024"/>
        <end position="1036"/>
    </location>
</feature>
<feature type="compositionally biased region" description="Polar residues" evidence="6">
    <location>
        <begin position="742"/>
        <end position="759"/>
    </location>
</feature>
<feature type="compositionally biased region" description="Acidic residues" evidence="6">
    <location>
        <begin position="2341"/>
        <end position="2355"/>
    </location>
</feature>
<feature type="compositionally biased region" description="Low complexity" evidence="6">
    <location>
        <begin position="660"/>
        <end position="673"/>
    </location>
</feature>
<feature type="region of interest" description="Disordered" evidence="6">
    <location>
        <begin position="541"/>
        <end position="568"/>
    </location>
</feature>
<feature type="compositionally biased region" description="Polar residues" evidence="6">
    <location>
        <begin position="1231"/>
        <end position="1240"/>
    </location>
</feature>
<dbReference type="Pfam" id="PF03607">
    <property type="entry name" value="DCX"/>
    <property type="match status" value="2"/>
</dbReference>
<feature type="compositionally biased region" description="Polar residues" evidence="6">
    <location>
        <begin position="879"/>
        <end position="891"/>
    </location>
</feature>
<feature type="compositionally biased region" description="Polar residues" evidence="6">
    <location>
        <begin position="823"/>
        <end position="835"/>
    </location>
</feature>
<dbReference type="GO" id="GO:0035556">
    <property type="term" value="P:intracellular signal transduction"/>
    <property type="evidence" value="ECO:0007669"/>
    <property type="project" value="InterPro"/>
</dbReference>
<dbReference type="FunFam" id="3.10.20.230:FF:000006">
    <property type="entry name" value="Oxygen-regulated protein 1"/>
    <property type="match status" value="1"/>
</dbReference>
<proteinExistence type="predicted"/>
<comment type="subcellular location">
    <subcellularLocation>
        <location evidence="1">Cell projection</location>
    </subcellularLocation>
    <subcellularLocation>
        <location evidence="2">Cytoplasm</location>
    </subcellularLocation>
</comment>
<accession>A0A444U0I7</accession>
<reference evidence="8 9" key="1">
    <citation type="submission" date="2019-01" db="EMBL/GenBank/DDBJ databases">
        <title>Draft Genome and Complete Hox-Cluster Characterization of the Sterlet Sturgeon (Acipenser ruthenus).</title>
        <authorList>
            <person name="Wei Q."/>
        </authorList>
    </citation>
    <scope>NUCLEOTIDE SEQUENCE [LARGE SCALE GENOMIC DNA]</scope>
    <source>
        <strain evidence="8">WHYD16114868_AA</strain>
        <tissue evidence="8">Blood</tissue>
    </source>
</reference>
<organism evidence="8 9">
    <name type="scientific">Acipenser ruthenus</name>
    <name type="common">Sterlet sturgeon</name>
    <dbReference type="NCBI Taxonomy" id="7906"/>
    <lineage>
        <taxon>Eukaryota</taxon>
        <taxon>Metazoa</taxon>
        <taxon>Chordata</taxon>
        <taxon>Craniata</taxon>
        <taxon>Vertebrata</taxon>
        <taxon>Euteleostomi</taxon>
        <taxon>Actinopterygii</taxon>
        <taxon>Chondrostei</taxon>
        <taxon>Acipenseriformes</taxon>
        <taxon>Acipenseridae</taxon>
        <taxon>Acipenser</taxon>
    </lineage>
</organism>
<dbReference type="GO" id="GO:0042461">
    <property type="term" value="P:photoreceptor cell development"/>
    <property type="evidence" value="ECO:0007669"/>
    <property type="project" value="TreeGrafter"/>
</dbReference>
<feature type="compositionally biased region" description="Basic and acidic residues" evidence="6">
    <location>
        <begin position="626"/>
        <end position="637"/>
    </location>
</feature>
<evidence type="ECO:0000256" key="1">
    <source>
        <dbReference type="ARBA" id="ARBA00004316"/>
    </source>
</evidence>
<dbReference type="GO" id="GO:0005930">
    <property type="term" value="C:axoneme"/>
    <property type="evidence" value="ECO:0007669"/>
    <property type="project" value="TreeGrafter"/>
</dbReference>
<sequence length="2647" mass="291989">MQSASLDYSGLTFPFNNDQPLPPVSRTATNVTESTPAKKITFFKRGDPQFSGVRMAIHKRSFKCFDALLDDLSHKVPLPFGVRTITTPRGTHCINRLEQLEDGGCYLCSDRWQVKPISVEAAGRKPAPWQSSRPASSRRRPSRLEELPGKHAAHRHPKRITLVKNSDPAVRRTIILNKITARSLKVFLEEISELLQYTIRRLYTQDGRKIDSIQALMQCPSVVVCVGREPFRPFLAESLRKNSEEKLPGLGAKSWTSICSESHESKKNVNFGLETKKSIIHPRSDSSNRSMRFSLSSEKSLPNMSLRNSGCASYEDTFPHAKESMMDEDIEKRVVVNKDGSLSVEMKVRFRLLNDETLQWSTQIKKSSFTNKDSCLEKEDEMGPIQQTNSEACSGVQAFCPCDTESYCPNCCNHCQYDIWKNPMHAAHSRQEGIGAVRHITSSSSSASSHRRIIHKKSSMDSFHTTSSEEYTEHVVEQAMCYAETVEEGDARAEYCTLSRCCSHGESCSTVSHKAARPETSSVNSKCISCPSPVENCESTAVTPISDNEEKRPTSIPSTSSKGSGNDTISVQITEITEEDERPNSTSSTSSKVLEALKEENDDNGDDRPPSSISRDSSQSKNCKKVKNESKDEERSRSVASSCSTTSCKKSLSNMHHLSPRPISKASSSSTRSNRSRKKKACVDQSDDARCLSIVSSLPNCSIKEPTEEEEHQSAGSSDSTSSKLSKASKSSKILFSESDKVTTPISSVSETPAGQETAQAEEENDERPISKNVSIKASGKSKKSNKFLCSGYETATTPESSASEGPAGQETAQEAEDASSGRPVSNMSVSTRGSGKSKKSNKMLRSGSERVTTPGSSVSVGAACKEMKQDAEDASSGRPVSNMSISTRTSGKSKKSNKRLHSGSERATTPGSPASDGPAGQEIAQEAEDASSQKSNKLLYSESERETTPGSPVSLEAACEVMKEDAENASCGRPMSGMSVTKASGKSKVCKICQEDCREKAPSVISSSSKGSAHMKKGTSSHVGDDVRPPSKESHFSLSCCEHGKEGSSKLSRLQKSDSNHSEPFSVSETKEVTVDPEEKDERPLSDGSKNQSKESKCRKAKASSTSSSRPVSTLSSQSGASKAKINELNLEEDDERPQSKISSVYSYLQVKCNGIKSTDPKTDDEGANSVMSRSTRYRGKGSKKHMEEEDSSRISAPLSVSSQSLHSPCPPKGKPSKKNVRPKVLLGSSEGSVATESVSAAELLRENAGNSRPATTESVSEKLECSRNNKGCKNKKSKIFKKNKEEDSEQILDAKELVPSALPNATPTEVVHEWLRKIPADTSMYELGDDFQEECEEPVITQHQGQISTEPTLATSAAKEVIPEEEEPKNELEMDEEKFEVKNTQDGENVDVEQCAEEHTKTVQATANEPLSSAVPTFPNKEALPNSLQTSVQVMKVLLNPSQGTKLDRCNSLPEVSATYGRKLSNSAKELLNCFVNLQLSEKPVHSEAKASSARYKELMNILQSLWFGGTSEDGQQTKLEKTFKDHQSTDDEFNPRSSSGVDVSSGSAGSGKSSITGGVEVIQSQRKAALPITQMNAEGSVTPTRHDSLHRLLEENKINEDDQHSGHSTPKSKLNARWAAVFSNSATPDIASRVQWSHESEGTGSEEDKEQKHIGEEDTESGETAEITKEEKEEPNKNEDESRSVKSPQETETHIQEEETSISEKGAISTKGNSSDPDPVWVLNLLKKLEKQFMTHYMNAVSDFKVKWNLDSSEQLDIMINDLKEEVHTRIQTTIDRELKKIQGRAGRIPHPPGNTITRESTARTEQRRRRWKVMNRRSVEGSIERSDKNYTFSGTEFSEQRSEDEYCPCDTCMKKKMIARPAQPVVSTSVYIRKEYDLRQILCMRKNKPVEQFEQENKMGGNEESCTAETDNGCAEEQEEMENADNEENQEVAEEEIQEENSEAGKEEGESEETAENDSDEAQAEDEDDEADKLEVDEEEKQEENSEAGNEEGGAEETAENDGDEAQAEEEDDEAEKLEVAEEEKQEENSEAGNEEGGAEETGEAQAEEEDDEAEQLEVVEEEKQEENSEAGNEEGEAEETAENDSDEAQAEEEDDEADKLEVDEEEKQEENSEAGNEEGEAEETAENDGDEAQAEEEDDDAEKLEVAEEEKQEENSEAGNEEGGAEETAENDGDEAHAEEEDDEAEKLEVAEAEKQEENSEAGNEEGEAEDTAENDDDEAQAEEQDEAEKLEFAEEESQEEIDGDLEKQVVEEEAVEESEQMDKESSAENGSNEVELEEETEVTDIKDNEEALAKEDEDAVDEEKHDLENYVGGDEEATAEVNDEKHNGDKKDCEADAENQETEEEIQEDTVEKGQETEENKETQENEGQADEGGDVDAEDSDETEVQHDNNEEAAYKDEEVEDKDEKEEEQEDKNEEEKVQVTDQAEPGEQAEVYDEGNVASEKENAVTKECDQQQQEDETQGTGEDNEIEDNPQNENKESQESEEEEAFEKIPSEVHKSSEENEDNSAEEEEENTDTEGNETSQDKETVVKKSLFNQMTKSSIESQQGSMEKSIDKGIVRDNKNENTTSRSSGSSGAKQYAESSSEEEERESGCDSPEGNQNNAASDSEKEEKTVTSDKNKSTNTEKPKESDIDQDEFDF</sequence>
<dbReference type="Gene3D" id="3.10.20.230">
    <property type="entry name" value="Doublecortin domain"/>
    <property type="match status" value="2"/>
</dbReference>
<dbReference type="PANTHER" id="PTHR23005:SF3">
    <property type="entry name" value="RETINITIS PIGMENTOSA 1-LIKE 1 PROTEIN"/>
    <property type="match status" value="1"/>
</dbReference>
<dbReference type="SMART" id="SM00537">
    <property type="entry name" value="DCX"/>
    <property type="match status" value="2"/>
</dbReference>
<feature type="compositionally biased region" description="Polar residues" evidence="6">
    <location>
        <begin position="2572"/>
        <end position="2584"/>
    </location>
</feature>
<keyword evidence="5" id="KW-0966">Cell projection</keyword>
<dbReference type="SUPFAM" id="SSF89837">
    <property type="entry name" value="Doublecortin (DC)"/>
    <property type="match status" value="2"/>
</dbReference>
<keyword evidence="3" id="KW-0963">Cytoplasm</keyword>
<feature type="compositionally biased region" description="Acidic residues" evidence="6">
    <location>
        <begin position="2405"/>
        <end position="2421"/>
    </location>
</feature>
<feature type="region of interest" description="Disordered" evidence="6">
    <location>
        <begin position="123"/>
        <end position="155"/>
    </location>
</feature>
<feature type="compositionally biased region" description="Basic and acidic residues" evidence="6">
    <location>
        <begin position="2356"/>
        <end position="2370"/>
    </location>
</feature>
<feature type="compositionally biased region" description="Basic and acidic residues" evidence="6">
    <location>
        <begin position="2614"/>
        <end position="2639"/>
    </location>
</feature>
<feature type="region of interest" description="Disordered" evidence="6">
    <location>
        <begin position="1898"/>
        <end position="2647"/>
    </location>
</feature>
<feature type="region of interest" description="Disordered" evidence="6">
    <location>
        <begin position="1156"/>
        <end position="1278"/>
    </location>
</feature>
<evidence type="ECO:0000313" key="8">
    <source>
        <dbReference type="EMBL" id="RXM28681.1"/>
    </source>
</evidence>
<evidence type="ECO:0000256" key="5">
    <source>
        <dbReference type="ARBA" id="ARBA00023273"/>
    </source>
</evidence>
<feature type="compositionally biased region" description="Polar residues" evidence="6">
    <location>
        <begin position="794"/>
        <end position="804"/>
    </location>
</feature>
<dbReference type="InterPro" id="IPR003533">
    <property type="entry name" value="Doublecortin_dom"/>
</dbReference>
<feature type="compositionally biased region" description="Polar residues" evidence="6">
    <location>
        <begin position="1344"/>
        <end position="1357"/>
    </location>
</feature>
<dbReference type="GO" id="GO:0035082">
    <property type="term" value="P:axoneme assembly"/>
    <property type="evidence" value="ECO:0007669"/>
    <property type="project" value="TreeGrafter"/>
</dbReference>
<name>A0A444U0I7_ACIRT</name>
<evidence type="ECO:0000313" key="9">
    <source>
        <dbReference type="Proteomes" id="UP000289886"/>
    </source>
</evidence>
<feature type="compositionally biased region" description="Basic residues" evidence="6">
    <location>
        <begin position="892"/>
        <end position="902"/>
    </location>
</feature>
<keyword evidence="4" id="KW-0677">Repeat</keyword>
<dbReference type="PROSITE" id="PS50309">
    <property type="entry name" value="DC"/>
    <property type="match status" value="2"/>
</dbReference>
<feature type="compositionally biased region" description="Acidic residues" evidence="6">
    <location>
        <begin position="1953"/>
        <end position="2191"/>
    </location>
</feature>
<feature type="compositionally biased region" description="Acidic residues" evidence="6">
    <location>
        <begin position="2204"/>
        <end position="2232"/>
    </location>
</feature>
<feature type="compositionally biased region" description="Acidic residues" evidence="6">
    <location>
        <begin position="2374"/>
        <end position="2390"/>
    </location>
</feature>
<feature type="region of interest" description="Disordered" evidence="6">
    <location>
        <begin position="1344"/>
        <end position="1373"/>
    </location>
</feature>
<feature type="compositionally biased region" description="Basic and acidic residues" evidence="6">
    <location>
        <begin position="2192"/>
        <end position="2203"/>
    </location>
</feature>
<feature type="compositionally biased region" description="Basic and acidic residues" evidence="6">
    <location>
        <begin position="2328"/>
        <end position="2340"/>
    </location>
</feature>
<dbReference type="PANTHER" id="PTHR23005">
    <property type="entry name" value="RETINITIS PIGMENTOSA 1 PROTEIN"/>
    <property type="match status" value="1"/>
</dbReference>
<feature type="compositionally biased region" description="Polar residues" evidence="6">
    <location>
        <begin position="2541"/>
        <end position="2557"/>
    </location>
</feature>
<feature type="compositionally biased region" description="Basic and acidic residues" evidence="6">
    <location>
        <begin position="1669"/>
        <end position="1700"/>
    </location>
</feature>
<feature type="compositionally biased region" description="Low complexity" evidence="6">
    <location>
        <begin position="714"/>
        <end position="733"/>
    </location>
</feature>
<evidence type="ECO:0000256" key="4">
    <source>
        <dbReference type="ARBA" id="ARBA00022737"/>
    </source>
</evidence>